<dbReference type="RefSeq" id="WP_214214957.1">
    <property type="nucleotide sequence ID" value="NZ_JABBFO010000010.1"/>
</dbReference>
<dbReference type="InterPro" id="IPR000847">
    <property type="entry name" value="LysR_HTH_N"/>
</dbReference>
<keyword evidence="2" id="KW-0805">Transcription regulation</keyword>
<feature type="domain" description="HTH lysR-type" evidence="5">
    <location>
        <begin position="1"/>
        <end position="58"/>
    </location>
</feature>
<dbReference type="InterPro" id="IPR036388">
    <property type="entry name" value="WH-like_DNA-bd_sf"/>
</dbReference>
<evidence type="ECO:0000256" key="4">
    <source>
        <dbReference type="ARBA" id="ARBA00023163"/>
    </source>
</evidence>
<dbReference type="PANTHER" id="PTHR30537">
    <property type="entry name" value="HTH-TYPE TRANSCRIPTIONAL REGULATOR"/>
    <property type="match status" value="1"/>
</dbReference>
<evidence type="ECO:0000313" key="6">
    <source>
        <dbReference type="EMBL" id="MBT0727923.1"/>
    </source>
</evidence>
<gene>
    <name evidence="6" type="ORF">HGT73_11165</name>
</gene>
<keyword evidence="3" id="KW-0238">DNA-binding</keyword>
<dbReference type="EMBL" id="JABBFO010000010">
    <property type="protein sequence ID" value="MBT0727923.1"/>
    <property type="molecule type" value="Genomic_DNA"/>
</dbReference>
<organism evidence="6 7">
    <name type="scientific">Rosenbergiella australiborealis</name>
    <dbReference type="NCBI Taxonomy" id="1544696"/>
    <lineage>
        <taxon>Bacteria</taxon>
        <taxon>Pseudomonadati</taxon>
        <taxon>Pseudomonadota</taxon>
        <taxon>Gammaproteobacteria</taxon>
        <taxon>Enterobacterales</taxon>
        <taxon>Erwiniaceae</taxon>
        <taxon>Rosenbergiella</taxon>
    </lineage>
</organism>
<accession>A0ABS5T886</accession>
<protein>
    <submittedName>
        <fullName evidence="6">LysR family transcriptional regulator</fullName>
    </submittedName>
</protein>
<keyword evidence="4" id="KW-0804">Transcription</keyword>
<dbReference type="Proteomes" id="UP000786875">
    <property type="component" value="Unassembled WGS sequence"/>
</dbReference>
<evidence type="ECO:0000256" key="2">
    <source>
        <dbReference type="ARBA" id="ARBA00023015"/>
    </source>
</evidence>
<proteinExistence type="inferred from homology"/>
<dbReference type="InterPro" id="IPR005119">
    <property type="entry name" value="LysR_subst-bd"/>
</dbReference>
<dbReference type="PANTHER" id="PTHR30537:SF5">
    <property type="entry name" value="HTH-TYPE TRANSCRIPTIONAL ACTIVATOR TTDR-RELATED"/>
    <property type="match status" value="1"/>
</dbReference>
<evidence type="ECO:0000256" key="3">
    <source>
        <dbReference type="ARBA" id="ARBA00023125"/>
    </source>
</evidence>
<comment type="similarity">
    <text evidence="1">Belongs to the LysR transcriptional regulatory family.</text>
</comment>
<dbReference type="InterPro" id="IPR058163">
    <property type="entry name" value="LysR-type_TF_proteobact-type"/>
</dbReference>
<evidence type="ECO:0000313" key="7">
    <source>
        <dbReference type="Proteomes" id="UP000786875"/>
    </source>
</evidence>
<dbReference type="CDD" id="cd08422">
    <property type="entry name" value="PBP2_CrgA_like"/>
    <property type="match status" value="1"/>
</dbReference>
<dbReference type="SUPFAM" id="SSF46785">
    <property type="entry name" value="Winged helix' DNA-binding domain"/>
    <property type="match status" value="1"/>
</dbReference>
<keyword evidence="7" id="KW-1185">Reference proteome</keyword>
<evidence type="ECO:0000256" key="1">
    <source>
        <dbReference type="ARBA" id="ARBA00009437"/>
    </source>
</evidence>
<dbReference type="Gene3D" id="3.40.190.290">
    <property type="match status" value="1"/>
</dbReference>
<dbReference type="InterPro" id="IPR036390">
    <property type="entry name" value="WH_DNA-bd_sf"/>
</dbReference>
<sequence>MDFNQIAVFVKVVQAGSFSAAARLLNIPVSTVSNRVAMLEKRLGMTLLQRTTRQLHLTDAGKQYYTHAAEGLAHIFDAESSIFEAIGEPCGVLRISAPFDIGNPLLSAIIDEMNKRWPEVKLEFVLIKRYMDLIAEGIDVAIRTGDLDDSTLIAKRAGYAEWQIFASQEYVTTHPEITTPQDIRHHCCLQFTPMGRDAWTLHNADTSLTILIDKSIVADDISLIKTMTMAGKGIALLPDYQCNMAYDRGGLVRLLPDWYAKKDPIHLIYPRHRYMSPKLRAFIDIAHEILKVTLEQGTTPTN</sequence>
<evidence type="ECO:0000259" key="5">
    <source>
        <dbReference type="PROSITE" id="PS50931"/>
    </source>
</evidence>
<dbReference type="Pfam" id="PF00126">
    <property type="entry name" value="HTH_1"/>
    <property type="match status" value="1"/>
</dbReference>
<dbReference type="Gene3D" id="1.10.10.10">
    <property type="entry name" value="Winged helix-like DNA-binding domain superfamily/Winged helix DNA-binding domain"/>
    <property type="match status" value="1"/>
</dbReference>
<dbReference type="PROSITE" id="PS50931">
    <property type="entry name" value="HTH_LYSR"/>
    <property type="match status" value="1"/>
</dbReference>
<name>A0ABS5T886_9GAMM</name>
<reference evidence="6 7" key="1">
    <citation type="submission" date="2020-04" db="EMBL/GenBank/DDBJ databases">
        <title>Genome sequencing of Rosenbergiella species.</title>
        <authorList>
            <person name="Alvarez-Perez S."/>
            <person name="Lievens B."/>
        </authorList>
    </citation>
    <scope>NUCLEOTIDE SEQUENCE [LARGE SCALE GENOMIC DNA]</scope>
    <source>
        <strain evidence="6 7">CdVSA20.1</strain>
    </source>
</reference>
<dbReference type="Pfam" id="PF03466">
    <property type="entry name" value="LysR_substrate"/>
    <property type="match status" value="1"/>
</dbReference>
<comment type="caution">
    <text evidence="6">The sequence shown here is derived from an EMBL/GenBank/DDBJ whole genome shotgun (WGS) entry which is preliminary data.</text>
</comment>
<dbReference type="SUPFAM" id="SSF53850">
    <property type="entry name" value="Periplasmic binding protein-like II"/>
    <property type="match status" value="1"/>
</dbReference>